<comment type="caution">
    <text evidence="1">The sequence shown here is derived from an EMBL/GenBank/DDBJ whole genome shotgun (WGS) entry which is preliminary data.</text>
</comment>
<keyword evidence="2" id="KW-1185">Reference proteome</keyword>
<evidence type="ECO:0000313" key="1">
    <source>
        <dbReference type="EMBL" id="KAG7310829.1"/>
    </source>
</evidence>
<sequence>MPDQRPSEHHQQLSAYSLDSRYAGVASVAGVASRDGRVSTLGAVSFLPRTGNFGVATGDSAHCVR</sequence>
<dbReference type="Proteomes" id="UP000823941">
    <property type="component" value="Chromosome 5"/>
</dbReference>
<protein>
    <submittedName>
        <fullName evidence="1">Uncharacterized protein</fullName>
    </submittedName>
</protein>
<organism evidence="1 2">
    <name type="scientific">Plutella xylostella</name>
    <name type="common">Diamondback moth</name>
    <name type="synonym">Plutella maculipennis</name>
    <dbReference type="NCBI Taxonomy" id="51655"/>
    <lineage>
        <taxon>Eukaryota</taxon>
        <taxon>Metazoa</taxon>
        <taxon>Ecdysozoa</taxon>
        <taxon>Arthropoda</taxon>
        <taxon>Hexapoda</taxon>
        <taxon>Insecta</taxon>
        <taxon>Pterygota</taxon>
        <taxon>Neoptera</taxon>
        <taxon>Endopterygota</taxon>
        <taxon>Lepidoptera</taxon>
        <taxon>Glossata</taxon>
        <taxon>Ditrysia</taxon>
        <taxon>Yponomeutoidea</taxon>
        <taxon>Plutellidae</taxon>
        <taxon>Plutella</taxon>
    </lineage>
</organism>
<evidence type="ECO:0000313" key="2">
    <source>
        <dbReference type="Proteomes" id="UP000823941"/>
    </source>
</evidence>
<dbReference type="EMBL" id="JAHIBW010000005">
    <property type="protein sequence ID" value="KAG7310829.1"/>
    <property type="molecule type" value="Genomic_DNA"/>
</dbReference>
<reference evidence="1 2" key="1">
    <citation type="submission" date="2021-06" db="EMBL/GenBank/DDBJ databases">
        <title>A haploid diamondback moth (Plutella xylostella L.) genome assembly resolves 31 chromosomes and identifies a diamide resistance mutation.</title>
        <authorList>
            <person name="Ward C.M."/>
            <person name="Perry K.D."/>
            <person name="Baker G."/>
            <person name="Powis K."/>
            <person name="Heckel D.G."/>
            <person name="Baxter S.W."/>
        </authorList>
    </citation>
    <scope>NUCLEOTIDE SEQUENCE [LARGE SCALE GENOMIC DNA]</scope>
    <source>
        <strain evidence="1 2">LV</strain>
        <tissue evidence="1">Single pupa</tissue>
    </source>
</reference>
<gene>
    <name evidence="1" type="ORF">JYU34_003655</name>
</gene>
<name>A0ABQ7R0P0_PLUXY</name>
<proteinExistence type="predicted"/>
<accession>A0ABQ7R0P0</accession>